<comment type="caution">
    <text evidence="2">The sequence shown here is derived from an EMBL/GenBank/DDBJ whole genome shotgun (WGS) entry which is preliminary data.</text>
</comment>
<accession>A0ABS3S4N7</accession>
<feature type="compositionally biased region" description="Low complexity" evidence="1">
    <location>
        <begin position="11"/>
        <end position="28"/>
    </location>
</feature>
<dbReference type="CDD" id="cd07035">
    <property type="entry name" value="TPP_PYR_POX_like"/>
    <property type="match status" value="1"/>
</dbReference>
<dbReference type="Proteomes" id="UP000680206">
    <property type="component" value="Unassembled WGS sequence"/>
</dbReference>
<dbReference type="InterPro" id="IPR029061">
    <property type="entry name" value="THDP-binding"/>
</dbReference>
<proteinExistence type="predicted"/>
<feature type="region of interest" description="Disordered" evidence="1">
    <location>
        <begin position="1"/>
        <end position="28"/>
    </location>
</feature>
<dbReference type="SUPFAM" id="SSF52518">
    <property type="entry name" value="Thiamin diphosphate-binding fold (THDP-binding)"/>
    <property type="match status" value="1"/>
</dbReference>
<evidence type="ECO:0008006" key="4">
    <source>
        <dbReference type="Google" id="ProtNLM"/>
    </source>
</evidence>
<dbReference type="EMBL" id="JAGEPF010000031">
    <property type="protein sequence ID" value="MBO2463957.1"/>
    <property type="molecule type" value="Genomic_DNA"/>
</dbReference>
<evidence type="ECO:0000256" key="1">
    <source>
        <dbReference type="SAM" id="MobiDB-lite"/>
    </source>
</evidence>
<evidence type="ECO:0000313" key="2">
    <source>
        <dbReference type="EMBL" id="MBO2463957.1"/>
    </source>
</evidence>
<organism evidence="2 3">
    <name type="scientific">Actinomadura violacea</name>
    <dbReference type="NCBI Taxonomy" id="2819934"/>
    <lineage>
        <taxon>Bacteria</taxon>
        <taxon>Bacillati</taxon>
        <taxon>Actinomycetota</taxon>
        <taxon>Actinomycetes</taxon>
        <taxon>Streptosporangiales</taxon>
        <taxon>Thermomonosporaceae</taxon>
        <taxon>Actinomadura</taxon>
    </lineage>
</organism>
<dbReference type="RefSeq" id="WP_208250049.1">
    <property type="nucleotide sequence ID" value="NZ_JAGEPF010000031.1"/>
</dbReference>
<feature type="compositionally biased region" description="Pro residues" evidence="1">
    <location>
        <begin position="1"/>
        <end position="10"/>
    </location>
</feature>
<name>A0ABS3S4N7_9ACTN</name>
<sequence length="206" mass="21056">MTSPPVPPRPGAAGTATASTAPSAGRTGPPPYAAAVAAGLRDSGADLIGYVPSASVAPVITALVAADGGTGGSSERVFPLSREEEAMGVLGALPLAGRFGAVVMQDNGFGNALTALTTFNAAYHLPLLVVANTRGGLGEYNSMIHTLCQHVPGLLDRLGIRVFELDRRSGPGDWRDVIAEAGAHARMTFRPVVVLTHFWSTDGKGA</sequence>
<dbReference type="Gene3D" id="3.40.50.970">
    <property type="match status" value="1"/>
</dbReference>
<gene>
    <name evidence="2" type="ORF">J4709_40955</name>
</gene>
<keyword evidence="3" id="KW-1185">Reference proteome</keyword>
<protein>
    <recommendedName>
        <fullName evidence="4">Thiamine pyrophosphate-binding protein</fullName>
    </recommendedName>
</protein>
<evidence type="ECO:0000313" key="3">
    <source>
        <dbReference type="Proteomes" id="UP000680206"/>
    </source>
</evidence>
<reference evidence="2 3" key="1">
    <citation type="submission" date="2021-03" db="EMBL/GenBank/DDBJ databases">
        <title>Actinomadura violae sp. nov., isolated from lichen in Thailand.</title>
        <authorList>
            <person name="Kanchanasin P."/>
            <person name="Saeng-In P."/>
            <person name="Phongsopitanun W."/>
            <person name="Yuki M."/>
            <person name="Kudo T."/>
            <person name="Ohkuma M."/>
            <person name="Tanasupawat S."/>
        </authorList>
    </citation>
    <scope>NUCLEOTIDE SEQUENCE [LARGE SCALE GENOMIC DNA]</scope>
    <source>
        <strain evidence="2 3">LCR2-06</strain>
    </source>
</reference>